<dbReference type="FunFam" id="3.40.50.720:FF:000084">
    <property type="entry name" value="Short-chain dehydrogenase reductase"/>
    <property type="match status" value="1"/>
</dbReference>
<dbReference type="InterPro" id="IPR002347">
    <property type="entry name" value="SDR_fam"/>
</dbReference>
<dbReference type="Proteomes" id="UP000505377">
    <property type="component" value="Chromosome"/>
</dbReference>
<dbReference type="InterPro" id="IPR036291">
    <property type="entry name" value="NAD(P)-bd_dom_sf"/>
</dbReference>
<dbReference type="PANTHER" id="PTHR24321:SF8">
    <property type="entry name" value="ESTRADIOL 17-BETA-DEHYDROGENASE 8-RELATED"/>
    <property type="match status" value="1"/>
</dbReference>
<reference evidence="3 4" key="1">
    <citation type="submission" date="2020-05" db="EMBL/GenBank/DDBJ databases">
        <authorList>
            <person name="Mo P."/>
        </authorList>
    </citation>
    <scope>NUCLEOTIDE SEQUENCE [LARGE SCALE GENOMIC DNA]</scope>
    <source>
        <strain evidence="3 4">Gen01</strain>
    </source>
</reference>
<sequence length="265" mass="26858">MSAALEGKVAVITGGASGIGQATAARFAEEGADVVVGDLAPADDTVRLVEKAGRRALYVRTDTTSEEQCDALVAAAVAEFGKVDVGVASAGIATAAGPSNVQTRAAGERSTHLVNLDTEAFTRVLDINVTGVMLTCRALARQMLEQGTGGSIVTIASSAAKIPLAGAAPYCVSKAGVHMLTKVLALELAATGIRVNAVGPGYTATPMIAGIEDNTTAYDLAMSITPMNRLGRPEEIAATCLFLASDESSFTTGQLLLPAGGQFTG</sequence>
<dbReference type="GO" id="GO:0016491">
    <property type="term" value="F:oxidoreductase activity"/>
    <property type="evidence" value="ECO:0007669"/>
    <property type="project" value="UniProtKB-KW"/>
</dbReference>
<comment type="similarity">
    <text evidence="1">Belongs to the short-chain dehydrogenases/reductases (SDR) family.</text>
</comment>
<dbReference type="RefSeq" id="WP_172166144.1">
    <property type="nucleotide sequence ID" value="NZ_CP053564.1"/>
</dbReference>
<dbReference type="PRINTS" id="PR00080">
    <property type="entry name" value="SDRFAMILY"/>
</dbReference>
<evidence type="ECO:0000313" key="4">
    <source>
        <dbReference type="Proteomes" id="UP000505377"/>
    </source>
</evidence>
<evidence type="ECO:0000256" key="2">
    <source>
        <dbReference type="ARBA" id="ARBA00023002"/>
    </source>
</evidence>
<dbReference type="Gene3D" id="3.40.50.720">
    <property type="entry name" value="NAD(P)-binding Rossmann-like Domain"/>
    <property type="match status" value="1"/>
</dbReference>
<accession>A0A6M6JU52</accession>
<dbReference type="AlphaFoldDB" id="A0A6M6JU52"/>
<dbReference type="Pfam" id="PF13561">
    <property type="entry name" value="adh_short_C2"/>
    <property type="match status" value="1"/>
</dbReference>
<dbReference type="PANTHER" id="PTHR24321">
    <property type="entry name" value="DEHYDROGENASES, SHORT CHAIN"/>
    <property type="match status" value="1"/>
</dbReference>
<organism evidence="3 4">
    <name type="scientific">Pseudonocardia broussonetiae</name>
    <dbReference type="NCBI Taxonomy" id="2736640"/>
    <lineage>
        <taxon>Bacteria</taxon>
        <taxon>Bacillati</taxon>
        <taxon>Actinomycetota</taxon>
        <taxon>Actinomycetes</taxon>
        <taxon>Pseudonocardiales</taxon>
        <taxon>Pseudonocardiaceae</taxon>
        <taxon>Pseudonocardia</taxon>
    </lineage>
</organism>
<evidence type="ECO:0000313" key="3">
    <source>
        <dbReference type="EMBL" id="QJY49701.1"/>
    </source>
</evidence>
<dbReference type="PROSITE" id="PS00061">
    <property type="entry name" value="ADH_SHORT"/>
    <property type="match status" value="1"/>
</dbReference>
<protein>
    <submittedName>
        <fullName evidence="3">SDR family oxidoreductase</fullName>
    </submittedName>
</protein>
<keyword evidence="4" id="KW-1185">Reference proteome</keyword>
<dbReference type="CDD" id="cd05233">
    <property type="entry name" value="SDR_c"/>
    <property type="match status" value="1"/>
</dbReference>
<name>A0A6M6JU52_9PSEU</name>
<dbReference type="SUPFAM" id="SSF51735">
    <property type="entry name" value="NAD(P)-binding Rossmann-fold domains"/>
    <property type="match status" value="1"/>
</dbReference>
<dbReference type="InterPro" id="IPR020904">
    <property type="entry name" value="Sc_DH/Rdtase_CS"/>
</dbReference>
<evidence type="ECO:0000256" key="1">
    <source>
        <dbReference type="ARBA" id="ARBA00006484"/>
    </source>
</evidence>
<gene>
    <name evidence="3" type="ORF">HOP40_31310</name>
</gene>
<keyword evidence="2" id="KW-0560">Oxidoreductase</keyword>
<dbReference type="EMBL" id="CP053564">
    <property type="protein sequence ID" value="QJY49701.1"/>
    <property type="molecule type" value="Genomic_DNA"/>
</dbReference>
<dbReference type="PRINTS" id="PR00081">
    <property type="entry name" value="GDHRDH"/>
</dbReference>
<proteinExistence type="inferred from homology"/>
<dbReference type="KEGG" id="pbro:HOP40_31310"/>